<evidence type="ECO:0000313" key="1">
    <source>
        <dbReference type="EMBL" id="KAI5660250.1"/>
    </source>
</evidence>
<accession>A0ACC0AHB7</accession>
<evidence type="ECO:0000313" key="2">
    <source>
        <dbReference type="Proteomes" id="UP001060085"/>
    </source>
</evidence>
<protein>
    <submittedName>
        <fullName evidence="1">Uncharacterized protein</fullName>
    </submittedName>
</protein>
<name>A0ACC0AHB7_CATRO</name>
<dbReference type="Proteomes" id="UP001060085">
    <property type="component" value="Linkage Group LG06"/>
</dbReference>
<gene>
    <name evidence="1" type="ORF">M9H77_29043</name>
</gene>
<proteinExistence type="predicted"/>
<dbReference type="EMBL" id="CM044706">
    <property type="protein sequence ID" value="KAI5660250.1"/>
    <property type="molecule type" value="Genomic_DNA"/>
</dbReference>
<sequence length="255" mass="29349">MATSTAEANNGDVLMLEAPPSERPAWLIGAEFIDALPYIDDDYADPQVAKEVHRLVEAEMEHSSKTPADFLKDLPPLPKPQFEDHPMIARERERVKAGKPPVAMDKSRYTLDVPPANKWNDETAWRQALQRAQSLLQHHVIRLENLDLMLKYGPELWKLYNQSLEAFLSRLQSQVAELNAKIETVNRERKYHQQNTAYELNALSTQWRELCLKNIEIQSACAEIENQIEEMKREATERGWNLDISMENGSFPQAQ</sequence>
<comment type="caution">
    <text evidence="1">The sequence shown here is derived from an EMBL/GenBank/DDBJ whole genome shotgun (WGS) entry which is preliminary data.</text>
</comment>
<organism evidence="1 2">
    <name type="scientific">Catharanthus roseus</name>
    <name type="common">Madagascar periwinkle</name>
    <name type="synonym">Vinca rosea</name>
    <dbReference type="NCBI Taxonomy" id="4058"/>
    <lineage>
        <taxon>Eukaryota</taxon>
        <taxon>Viridiplantae</taxon>
        <taxon>Streptophyta</taxon>
        <taxon>Embryophyta</taxon>
        <taxon>Tracheophyta</taxon>
        <taxon>Spermatophyta</taxon>
        <taxon>Magnoliopsida</taxon>
        <taxon>eudicotyledons</taxon>
        <taxon>Gunneridae</taxon>
        <taxon>Pentapetalae</taxon>
        <taxon>asterids</taxon>
        <taxon>lamiids</taxon>
        <taxon>Gentianales</taxon>
        <taxon>Apocynaceae</taxon>
        <taxon>Rauvolfioideae</taxon>
        <taxon>Vinceae</taxon>
        <taxon>Catharanthinae</taxon>
        <taxon>Catharanthus</taxon>
    </lineage>
</organism>
<reference evidence="2" key="1">
    <citation type="journal article" date="2023" name="Nat. Plants">
        <title>Single-cell RNA sequencing provides a high-resolution roadmap for understanding the multicellular compartmentation of specialized metabolism.</title>
        <authorList>
            <person name="Sun S."/>
            <person name="Shen X."/>
            <person name="Li Y."/>
            <person name="Li Y."/>
            <person name="Wang S."/>
            <person name="Li R."/>
            <person name="Zhang H."/>
            <person name="Shen G."/>
            <person name="Guo B."/>
            <person name="Wei J."/>
            <person name="Xu J."/>
            <person name="St-Pierre B."/>
            <person name="Chen S."/>
            <person name="Sun C."/>
        </authorList>
    </citation>
    <scope>NUCLEOTIDE SEQUENCE [LARGE SCALE GENOMIC DNA]</scope>
</reference>
<keyword evidence="2" id="KW-1185">Reference proteome</keyword>